<dbReference type="SUPFAM" id="SSF51230">
    <property type="entry name" value="Single hybrid motif"/>
    <property type="match status" value="1"/>
</dbReference>
<comment type="caution">
    <text evidence="3">The sequence shown here is derived from an EMBL/GenBank/DDBJ whole genome shotgun (WGS) entry which is preliminary data.</text>
</comment>
<dbReference type="Gene3D" id="2.40.50.100">
    <property type="match status" value="1"/>
</dbReference>
<dbReference type="PANTHER" id="PTHR45266:SF3">
    <property type="entry name" value="OXALOACETATE DECARBOXYLASE ALPHA CHAIN"/>
    <property type="match status" value="1"/>
</dbReference>
<dbReference type="Pfam" id="PF00364">
    <property type="entry name" value="Biotin_lipoyl"/>
    <property type="match status" value="1"/>
</dbReference>
<protein>
    <submittedName>
        <fullName evidence="3">Biotin/lipoyl-binding protein</fullName>
    </submittedName>
</protein>
<dbReference type="InterPro" id="IPR011053">
    <property type="entry name" value="Single_hybrid_motif"/>
</dbReference>
<dbReference type="InterPro" id="IPR000089">
    <property type="entry name" value="Biotin_lipoyl"/>
</dbReference>
<evidence type="ECO:0000259" key="2">
    <source>
        <dbReference type="PROSITE" id="PS50968"/>
    </source>
</evidence>
<dbReference type="PROSITE" id="PS50968">
    <property type="entry name" value="BIOTINYL_LIPOYL"/>
    <property type="match status" value="1"/>
</dbReference>
<dbReference type="CDD" id="cd06850">
    <property type="entry name" value="biotinyl_domain"/>
    <property type="match status" value="1"/>
</dbReference>
<dbReference type="InterPro" id="IPR001882">
    <property type="entry name" value="Biotin_BS"/>
</dbReference>
<gene>
    <name evidence="3" type="ORF">FO440_09000</name>
</gene>
<evidence type="ECO:0000313" key="4">
    <source>
        <dbReference type="Proteomes" id="UP000318733"/>
    </source>
</evidence>
<proteinExistence type="predicted"/>
<dbReference type="PROSITE" id="PS00188">
    <property type="entry name" value="BIOTIN"/>
    <property type="match status" value="1"/>
</dbReference>
<accession>A0A556MWJ5</accession>
<sequence>MYQLKINDKYDYTADSNGEEVLINNCKVEADIKQLSQGTWHVIEQLRSYNVEVVSFDKTAKTAQIRVNNNIYSITAKDRFDVLLEKMGMSGLAANKISELKAPMPGLVLKIFVEEGMAIKKGDSLIILEAMKMENIIKSPVDTVVRSVKIKPGDKVEKGQILLQFA</sequence>
<feature type="domain" description="Lipoyl-binding" evidence="2">
    <location>
        <begin position="84"/>
        <end position="166"/>
    </location>
</feature>
<organism evidence="3 4">
    <name type="scientific">Mucilaginibacter corticis</name>
    <dbReference type="NCBI Taxonomy" id="2597670"/>
    <lineage>
        <taxon>Bacteria</taxon>
        <taxon>Pseudomonadati</taxon>
        <taxon>Bacteroidota</taxon>
        <taxon>Sphingobacteriia</taxon>
        <taxon>Sphingobacteriales</taxon>
        <taxon>Sphingobacteriaceae</taxon>
        <taxon>Mucilaginibacter</taxon>
    </lineage>
</organism>
<reference evidence="3 4" key="1">
    <citation type="submission" date="2019-07" db="EMBL/GenBank/DDBJ databases">
        <authorList>
            <person name="Huq M.A."/>
        </authorList>
    </citation>
    <scope>NUCLEOTIDE SEQUENCE [LARGE SCALE GENOMIC DNA]</scope>
    <source>
        <strain evidence="3 4">MAH-19</strain>
    </source>
</reference>
<dbReference type="RefSeq" id="WP_144247858.1">
    <property type="nucleotide sequence ID" value="NZ_VLPK01000001.1"/>
</dbReference>
<dbReference type="FunFam" id="2.40.50.100:FF:000003">
    <property type="entry name" value="Acetyl-CoA carboxylase biotin carboxyl carrier protein"/>
    <property type="match status" value="1"/>
</dbReference>
<evidence type="ECO:0000256" key="1">
    <source>
        <dbReference type="ARBA" id="ARBA00023267"/>
    </source>
</evidence>
<keyword evidence="1" id="KW-0092">Biotin</keyword>
<evidence type="ECO:0000313" key="3">
    <source>
        <dbReference type="EMBL" id="TSJ44296.1"/>
    </source>
</evidence>
<dbReference type="EMBL" id="VLPK01000001">
    <property type="protein sequence ID" value="TSJ44296.1"/>
    <property type="molecule type" value="Genomic_DNA"/>
</dbReference>
<dbReference type="Proteomes" id="UP000318733">
    <property type="component" value="Unassembled WGS sequence"/>
</dbReference>
<dbReference type="PANTHER" id="PTHR45266">
    <property type="entry name" value="OXALOACETATE DECARBOXYLASE ALPHA CHAIN"/>
    <property type="match status" value="1"/>
</dbReference>
<keyword evidence="4" id="KW-1185">Reference proteome</keyword>
<name>A0A556MWJ5_9SPHI</name>
<dbReference type="OrthoDB" id="9812676at2"/>
<dbReference type="InterPro" id="IPR050709">
    <property type="entry name" value="Biotin_Carboxyl_Carrier/Decarb"/>
</dbReference>
<dbReference type="AlphaFoldDB" id="A0A556MWJ5"/>